<evidence type="ECO:0000256" key="1">
    <source>
        <dbReference type="SAM" id="Coils"/>
    </source>
</evidence>
<dbReference type="OrthoDB" id="107282at2759"/>
<accession>A0A8T1VX65</accession>
<dbReference type="Proteomes" id="UP000693981">
    <property type="component" value="Unassembled WGS sequence"/>
</dbReference>
<evidence type="ECO:0000313" key="3">
    <source>
        <dbReference type="EMBL" id="KAG7385927.1"/>
    </source>
</evidence>
<feature type="region of interest" description="Disordered" evidence="2">
    <location>
        <begin position="1"/>
        <end position="41"/>
    </location>
</feature>
<gene>
    <name evidence="3" type="primary">WDR60_3</name>
    <name evidence="3" type="ORF">PHYBOEH_008860</name>
</gene>
<sequence>MDAQDSADTVPDATPVPPVLTPPAPTAAELTAARRSPRRPKQFKLKAKDALELDVLGLQKEIQRLTEYRQVLEAKTLNRRDALDGCYVKTVMEYHRVFENGYHPGAEIDAVQYVAAVMDENLAIGRFVGCDVFLDQWERYTKAMMGLEFHFLRSRVVPLGEQTVVTSYASYKHLVTRDTLEIMFPNAVRDHPEIVSKTLGRTFHGEGQFTFTFDKRTHRIVSFDFELDFLQVFAHLLQDPTDLCALFEGARISEEFLIGDVDCYEDCQVQQERDNEAEIAAADLEEAKLPVDAV</sequence>
<organism evidence="3 4">
    <name type="scientific">Phytophthora boehmeriae</name>
    <dbReference type="NCBI Taxonomy" id="109152"/>
    <lineage>
        <taxon>Eukaryota</taxon>
        <taxon>Sar</taxon>
        <taxon>Stramenopiles</taxon>
        <taxon>Oomycota</taxon>
        <taxon>Peronosporomycetes</taxon>
        <taxon>Peronosporales</taxon>
        <taxon>Peronosporaceae</taxon>
        <taxon>Phytophthora</taxon>
    </lineage>
</organism>
<keyword evidence="1" id="KW-0175">Coiled coil</keyword>
<proteinExistence type="predicted"/>
<feature type="coiled-coil region" evidence="1">
    <location>
        <begin position="48"/>
        <end position="75"/>
    </location>
</feature>
<dbReference type="AlphaFoldDB" id="A0A8T1VX65"/>
<reference evidence="3" key="1">
    <citation type="submission" date="2021-02" db="EMBL/GenBank/DDBJ databases">
        <authorList>
            <person name="Palmer J.M."/>
        </authorList>
    </citation>
    <scope>NUCLEOTIDE SEQUENCE</scope>
    <source>
        <strain evidence="3">SCRP23</strain>
    </source>
</reference>
<keyword evidence="4" id="KW-1185">Reference proteome</keyword>
<protein>
    <submittedName>
        <fullName evidence="3">WD repeat-containing protein 60</fullName>
    </submittedName>
</protein>
<name>A0A8T1VX65_9STRA</name>
<comment type="caution">
    <text evidence="3">The sequence shown here is derived from an EMBL/GenBank/DDBJ whole genome shotgun (WGS) entry which is preliminary data.</text>
</comment>
<dbReference type="EMBL" id="JAGDFL010000531">
    <property type="protein sequence ID" value="KAG7385927.1"/>
    <property type="molecule type" value="Genomic_DNA"/>
</dbReference>
<evidence type="ECO:0000256" key="2">
    <source>
        <dbReference type="SAM" id="MobiDB-lite"/>
    </source>
</evidence>
<feature type="compositionally biased region" description="Pro residues" evidence="2">
    <location>
        <begin position="14"/>
        <end position="25"/>
    </location>
</feature>
<evidence type="ECO:0000313" key="4">
    <source>
        <dbReference type="Proteomes" id="UP000693981"/>
    </source>
</evidence>